<proteinExistence type="predicted"/>
<name>W4FV12_APHAT</name>
<evidence type="ECO:0000256" key="1">
    <source>
        <dbReference type="SAM" id="Phobius"/>
    </source>
</evidence>
<dbReference type="RefSeq" id="XP_009839272.1">
    <property type="nucleotide sequence ID" value="XM_009840970.1"/>
</dbReference>
<feature type="transmembrane region" description="Helical" evidence="1">
    <location>
        <begin position="39"/>
        <end position="56"/>
    </location>
</feature>
<dbReference type="AlphaFoldDB" id="W4FV12"/>
<dbReference type="GeneID" id="20815455"/>
<gene>
    <name evidence="2" type="ORF">H257_13459</name>
</gene>
<keyword evidence="1" id="KW-0472">Membrane</keyword>
<accession>W4FV12</accession>
<organism evidence="2">
    <name type="scientific">Aphanomyces astaci</name>
    <name type="common">Crayfish plague agent</name>
    <dbReference type="NCBI Taxonomy" id="112090"/>
    <lineage>
        <taxon>Eukaryota</taxon>
        <taxon>Sar</taxon>
        <taxon>Stramenopiles</taxon>
        <taxon>Oomycota</taxon>
        <taxon>Saprolegniomycetes</taxon>
        <taxon>Saprolegniales</taxon>
        <taxon>Verrucalvaceae</taxon>
        <taxon>Aphanomyces</taxon>
    </lineage>
</organism>
<keyword evidence="1" id="KW-0812">Transmembrane</keyword>
<protein>
    <submittedName>
        <fullName evidence="2">Uncharacterized protein</fullName>
    </submittedName>
</protein>
<evidence type="ECO:0000313" key="2">
    <source>
        <dbReference type="EMBL" id="ETV71332.1"/>
    </source>
</evidence>
<dbReference type="VEuPathDB" id="FungiDB:H257_13459"/>
<dbReference type="EMBL" id="KI913161">
    <property type="protein sequence ID" value="ETV71332.1"/>
    <property type="molecule type" value="Genomic_DNA"/>
</dbReference>
<keyword evidence="1" id="KW-1133">Transmembrane helix</keyword>
<sequence>MIAEGQVARVVSVAVVAQVVMIVTVVVVITVATVDMDEMIVAMGVALVVETAAVIGRDNRGK</sequence>
<reference evidence="2" key="1">
    <citation type="submission" date="2013-12" db="EMBL/GenBank/DDBJ databases">
        <title>The Genome Sequence of Aphanomyces astaci APO3.</title>
        <authorList>
            <consortium name="The Broad Institute Genomics Platform"/>
            <person name="Russ C."/>
            <person name="Tyler B."/>
            <person name="van West P."/>
            <person name="Dieguez-Uribeondo J."/>
            <person name="Young S.K."/>
            <person name="Zeng Q."/>
            <person name="Gargeya S."/>
            <person name="Fitzgerald M."/>
            <person name="Abouelleil A."/>
            <person name="Alvarado L."/>
            <person name="Chapman S.B."/>
            <person name="Gainer-Dewar J."/>
            <person name="Goldberg J."/>
            <person name="Griggs A."/>
            <person name="Gujja S."/>
            <person name="Hansen M."/>
            <person name="Howarth C."/>
            <person name="Imamovic A."/>
            <person name="Ireland A."/>
            <person name="Larimer J."/>
            <person name="McCowan C."/>
            <person name="Murphy C."/>
            <person name="Pearson M."/>
            <person name="Poon T.W."/>
            <person name="Priest M."/>
            <person name="Roberts A."/>
            <person name="Saif S."/>
            <person name="Shea T."/>
            <person name="Sykes S."/>
            <person name="Wortman J."/>
            <person name="Nusbaum C."/>
            <person name="Birren B."/>
        </authorList>
    </citation>
    <scope>NUCLEOTIDE SEQUENCE [LARGE SCALE GENOMIC DNA]</scope>
    <source>
        <strain evidence="2">APO3</strain>
    </source>
</reference>
<feature type="transmembrane region" description="Helical" evidence="1">
    <location>
        <begin position="7"/>
        <end position="33"/>
    </location>
</feature>